<dbReference type="PANTHER" id="PTHR23402">
    <property type="entry name" value="PROTEASE FAMILY C15 PYROGLUTAMYL-PEPTIDASE I-RELATED"/>
    <property type="match status" value="1"/>
</dbReference>
<evidence type="ECO:0000256" key="4">
    <source>
        <dbReference type="ARBA" id="ARBA00022807"/>
    </source>
</evidence>
<sequence>MAPPPTIQQHSDGDQSSSNERNRMLNVLITGFGPFRNYVENPSWLAVKRLHNTIIPLDPYDPITLPDGQVVMSRASHPEPRGYGARDPSEDSQDGETDFVEDIKLVDERPPNQTDSQECYVKVTALQIPVVYKKVLEIVPGLHQKPPEFPDPSSDPLYANPPPLGYDLILHVGVAGRGPMRVEKMAHKLGYHMKDATGELAPIVSPASGGVLDAEGPLRNGNNGQGSISVSLNGSGLNVLPHPEGQFQQQLTQTQGPGVFSAVSVAEAAERERLGANMVEDIGGNSFGFGGRPARGFGDGYRRFPEELLSDIDVLELVRVLKRCGIESVTPSMDAGHYLCDFTYYCSLAEAQRHGKPYEQDKTTKVLFLHCPPVDQPCSTDEVEETIKRIVVWVCSGLGSAD</sequence>
<feature type="region of interest" description="Disordered" evidence="5">
    <location>
        <begin position="73"/>
        <end position="97"/>
    </location>
</feature>
<evidence type="ECO:0000256" key="3">
    <source>
        <dbReference type="ARBA" id="ARBA00022801"/>
    </source>
</evidence>
<proteinExistence type="inferred from homology"/>
<comment type="caution">
    <text evidence="6">The sequence shown here is derived from an EMBL/GenBank/DDBJ whole genome shotgun (WGS) entry which is preliminary data.</text>
</comment>
<keyword evidence="4" id="KW-0788">Thiol protease</keyword>
<dbReference type="Proteomes" id="UP001437256">
    <property type="component" value="Unassembled WGS sequence"/>
</dbReference>
<evidence type="ECO:0000256" key="1">
    <source>
        <dbReference type="ARBA" id="ARBA00006641"/>
    </source>
</evidence>
<keyword evidence="7" id="KW-1185">Reference proteome</keyword>
<dbReference type="PANTHER" id="PTHR23402:SF1">
    <property type="entry name" value="PYROGLUTAMYL-PEPTIDASE I"/>
    <property type="match status" value="1"/>
</dbReference>
<evidence type="ECO:0000313" key="7">
    <source>
        <dbReference type="Proteomes" id="UP001437256"/>
    </source>
</evidence>
<dbReference type="InterPro" id="IPR016125">
    <property type="entry name" value="Peptidase_C15-like"/>
</dbReference>
<evidence type="ECO:0000256" key="2">
    <source>
        <dbReference type="ARBA" id="ARBA00022670"/>
    </source>
</evidence>
<name>A0ABR3A5X4_9AGAR</name>
<keyword evidence="2" id="KW-0645">Protease</keyword>
<dbReference type="EMBL" id="JBBXMP010000016">
    <property type="protein sequence ID" value="KAL0068729.1"/>
    <property type="molecule type" value="Genomic_DNA"/>
</dbReference>
<organism evidence="6 7">
    <name type="scientific">Marasmius tenuissimus</name>
    <dbReference type="NCBI Taxonomy" id="585030"/>
    <lineage>
        <taxon>Eukaryota</taxon>
        <taxon>Fungi</taxon>
        <taxon>Dikarya</taxon>
        <taxon>Basidiomycota</taxon>
        <taxon>Agaricomycotina</taxon>
        <taxon>Agaricomycetes</taxon>
        <taxon>Agaricomycetidae</taxon>
        <taxon>Agaricales</taxon>
        <taxon>Marasmiineae</taxon>
        <taxon>Marasmiaceae</taxon>
        <taxon>Marasmius</taxon>
    </lineage>
</organism>
<reference evidence="6 7" key="1">
    <citation type="submission" date="2024-05" db="EMBL/GenBank/DDBJ databases">
        <title>A draft genome resource for the thread blight pathogen Marasmius tenuissimus strain MS-2.</title>
        <authorList>
            <person name="Yulfo-Soto G.E."/>
            <person name="Baruah I.K."/>
            <person name="Amoako-Attah I."/>
            <person name="Bukari Y."/>
            <person name="Meinhardt L.W."/>
            <person name="Bailey B.A."/>
            <person name="Cohen S.P."/>
        </authorList>
    </citation>
    <scope>NUCLEOTIDE SEQUENCE [LARGE SCALE GENOMIC DNA]</scope>
    <source>
        <strain evidence="6 7">MS-2</strain>
    </source>
</reference>
<evidence type="ECO:0008006" key="8">
    <source>
        <dbReference type="Google" id="ProtNLM"/>
    </source>
</evidence>
<comment type="similarity">
    <text evidence="1">Belongs to the peptidase C15 family.</text>
</comment>
<dbReference type="Gene3D" id="3.40.630.20">
    <property type="entry name" value="Peptidase C15, pyroglutamyl peptidase I-like"/>
    <property type="match status" value="1"/>
</dbReference>
<dbReference type="InterPro" id="IPR036440">
    <property type="entry name" value="Peptidase_C15-like_sf"/>
</dbReference>
<protein>
    <recommendedName>
        <fullName evidence="8">Peptidase C15, pyroglutamyl peptidase I-like protein</fullName>
    </recommendedName>
</protein>
<accession>A0ABR3A5X4</accession>
<gene>
    <name evidence="6" type="ORF">AAF712_004058</name>
</gene>
<evidence type="ECO:0000256" key="5">
    <source>
        <dbReference type="SAM" id="MobiDB-lite"/>
    </source>
</evidence>
<keyword evidence="3" id="KW-0378">Hydrolase</keyword>
<dbReference type="SUPFAM" id="SSF53182">
    <property type="entry name" value="Pyrrolidone carboxyl peptidase (pyroglutamate aminopeptidase)"/>
    <property type="match status" value="1"/>
</dbReference>
<evidence type="ECO:0000313" key="6">
    <source>
        <dbReference type="EMBL" id="KAL0068729.1"/>
    </source>
</evidence>